<dbReference type="GO" id="GO:0005737">
    <property type="term" value="C:cytoplasm"/>
    <property type="evidence" value="ECO:0007669"/>
    <property type="project" value="TreeGrafter"/>
</dbReference>
<dbReference type="SUPFAM" id="SSF56801">
    <property type="entry name" value="Acetyl-CoA synthetase-like"/>
    <property type="match status" value="1"/>
</dbReference>
<gene>
    <name evidence="2" type="primary">tycC_1</name>
    <name evidence="2" type="ORF">NCTC12971_00555</name>
</gene>
<dbReference type="GO" id="GO:0043041">
    <property type="term" value="P:amino acid activation for nonribosomal peptide biosynthetic process"/>
    <property type="evidence" value="ECO:0007669"/>
    <property type="project" value="TreeGrafter"/>
</dbReference>
<organism evidence="2 3">
    <name type="scientific">Serratia rubidaea</name>
    <name type="common">Serratia marinorubra</name>
    <dbReference type="NCBI Taxonomy" id="61652"/>
    <lineage>
        <taxon>Bacteria</taxon>
        <taxon>Pseudomonadati</taxon>
        <taxon>Pseudomonadota</taxon>
        <taxon>Gammaproteobacteria</taxon>
        <taxon>Enterobacterales</taxon>
        <taxon>Yersiniaceae</taxon>
        <taxon>Serratia</taxon>
    </lineage>
</organism>
<sequence>MANHVLDAFIQQVSTSPTHPAIIDKDNKNISYQQLDDLSNRLCALLQRRGVGPGDYIPLLAQRTPQLIIGMLAIVKAGAAYIPLDSSYPEQRIKYIIEKKPFADYIIRP</sequence>
<dbReference type="PANTHER" id="PTHR45527">
    <property type="entry name" value="NONRIBOSOMAL PEPTIDE SYNTHETASE"/>
    <property type="match status" value="1"/>
</dbReference>
<evidence type="ECO:0000313" key="2">
    <source>
        <dbReference type="EMBL" id="VTP60095.1"/>
    </source>
</evidence>
<dbReference type="EMBL" id="LR590463">
    <property type="protein sequence ID" value="VTP60095.1"/>
    <property type="molecule type" value="Genomic_DNA"/>
</dbReference>
<dbReference type="Pfam" id="PF00501">
    <property type="entry name" value="AMP-binding"/>
    <property type="match status" value="1"/>
</dbReference>
<dbReference type="Proteomes" id="UP000307968">
    <property type="component" value="Chromosome"/>
</dbReference>
<reference evidence="2 3" key="1">
    <citation type="submission" date="2019-05" db="EMBL/GenBank/DDBJ databases">
        <authorList>
            <consortium name="Pathogen Informatics"/>
        </authorList>
    </citation>
    <scope>NUCLEOTIDE SEQUENCE [LARGE SCALE GENOMIC DNA]</scope>
    <source>
        <strain evidence="2 3">NCTC12971</strain>
    </source>
</reference>
<proteinExistence type="predicted"/>
<protein>
    <submittedName>
        <fullName evidence="2">Tyrocidine synthase III</fullName>
    </submittedName>
</protein>
<feature type="domain" description="AMP-dependent synthetase/ligase" evidence="1">
    <location>
        <begin position="11"/>
        <end position="99"/>
    </location>
</feature>
<dbReference type="PANTHER" id="PTHR45527:SF1">
    <property type="entry name" value="FATTY ACID SYNTHASE"/>
    <property type="match status" value="1"/>
</dbReference>
<evidence type="ECO:0000259" key="1">
    <source>
        <dbReference type="Pfam" id="PF00501"/>
    </source>
</evidence>
<accession>A0A4U9H980</accession>
<dbReference type="InterPro" id="IPR000873">
    <property type="entry name" value="AMP-dep_synth/lig_dom"/>
</dbReference>
<name>A0A4U9H980_SERRU</name>
<dbReference type="GO" id="GO:0044550">
    <property type="term" value="P:secondary metabolite biosynthetic process"/>
    <property type="evidence" value="ECO:0007669"/>
    <property type="project" value="TreeGrafter"/>
</dbReference>
<dbReference type="AlphaFoldDB" id="A0A4U9H980"/>
<dbReference type="Gene3D" id="3.40.50.980">
    <property type="match status" value="2"/>
</dbReference>
<evidence type="ECO:0000313" key="3">
    <source>
        <dbReference type="Proteomes" id="UP000307968"/>
    </source>
</evidence>
<dbReference type="GO" id="GO:0031177">
    <property type="term" value="F:phosphopantetheine binding"/>
    <property type="evidence" value="ECO:0007669"/>
    <property type="project" value="TreeGrafter"/>
</dbReference>